<accession>A0A1R2BJH7</accession>
<sequence>MIPGELIEWHSGHCILVTKAVQNIDNTYSIDEWIFKIQKLKVCLENVIKKSDVKPSDRNTMIIMIRIMDTIIIDHSEDILNKSTKSLIALVNNFKASLSIQVYLDRLQYLMNSLLIITQSENRLNSVDVETALIEKNREIKELKRKTRSLKAQSDVLENAIFFSDVVRSRFCKRIDDIDSEVGSRRSSNSKMSTLQYDLSSTLQEEERLSILEKNNLSDDDMQKYFYSICLSLKIKYSKDKVGNRLSNQKLFKEAKELDIPLEEWYSFISNQFENPDPKFIEGLPRRNTRIKTRQTYECIIEEIV</sequence>
<evidence type="ECO:0000313" key="2">
    <source>
        <dbReference type="EMBL" id="OMJ76909.1"/>
    </source>
</evidence>
<comment type="caution">
    <text evidence="2">The sequence shown here is derived from an EMBL/GenBank/DDBJ whole genome shotgun (WGS) entry which is preliminary data.</text>
</comment>
<reference evidence="2 3" key="1">
    <citation type="submission" date="2016-11" db="EMBL/GenBank/DDBJ databases">
        <title>The macronuclear genome of Stentor coeruleus: a giant cell with tiny introns.</title>
        <authorList>
            <person name="Slabodnick M."/>
            <person name="Ruby J.G."/>
            <person name="Reiff S.B."/>
            <person name="Swart E.C."/>
            <person name="Gosai S."/>
            <person name="Prabakaran S."/>
            <person name="Witkowska E."/>
            <person name="Larue G.E."/>
            <person name="Fisher S."/>
            <person name="Freeman R.M."/>
            <person name="Gunawardena J."/>
            <person name="Chu W."/>
            <person name="Stover N.A."/>
            <person name="Gregory B.D."/>
            <person name="Nowacki M."/>
            <person name="Derisi J."/>
            <person name="Roy S.W."/>
            <person name="Marshall W.F."/>
            <person name="Sood P."/>
        </authorList>
    </citation>
    <scope>NUCLEOTIDE SEQUENCE [LARGE SCALE GENOMIC DNA]</scope>
    <source>
        <strain evidence="2">WM001</strain>
    </source>
</reference>
<organism evidence="2 3">
    <name type="scientific">Stentor coeruleus</name>
    <dbReference type="NCBI Taxonomy" id="5963"/>
    <lineage>
        <taxon>Eukaryota</taxon>
        <taxon>Sar</taxon>
        <taxon>Alveolata</taxon>
        <taxon>Ciliophora</taxon>
        <taxon>Postciliodesmatophora</taxon>
        <taxon>Heterotrichea</taxon>
        <taxon>Heterotrichida</taxon>
        <taxon>Stentoridae</taxon>
        <taxon>Stentor</taxon>
    </lineage>
</organism>
<proteinExistence type="predicted"/>
<protein>
    <submittedName>
        <fullName evidence="2">Uncharacterized protein</fullName>
    </submittedName>
</protein>
<feature type="coiled-coil region" evidence="1">
    <location>
        <begin position="126"/>
        <end position="160"/>
    </location>
</feature>
<gene>
    <name evidence="2" type="ORF">SteCoe_23611</name>
</gene>
<dbReference type="Proteomes" id="UP000187209">
    <property type="component" value="Unassembled WGS sequence"/>
</dbReference>
<keyword evidence="3" id="KW-1185">Reference proteome</keyword>
<dbReference type="AlphaFoldDB" id="A0A1R2BJH7"/>
<dbReference type="OrthoDB" id="298209at2759"/>
<dbReference type="EMBL" id="MPUH01000604">
    <property type="protein sequence ID" value="OMJ76909.1"/>
    <property type="molecule type" value="Genomic_DNA"/>
</dbReference>
<keyword evidence="1" id="KW-0175">Coiled coil</keyword>
<evidence type="ECO:0000256" key="1">
    <source>
        <dbReference type="SAM" id="Coils"/>
    </source>
</evidence>
<name>A0A1R2BJH7_9CILI</name>
<evidence type="ECO:0000313" key="3">
    <source>
        <dbReference type="Proteomes" id="UP000187209"/>
    </source>
</evidence>